<keyword evidence="2" id="KW-1185">Reference proteome</keyword>
<accession>A0A5K0U9H5</accession>
<protein>
    <recommendedName>
        <fullName evidence="3">Glycosyltransferase family 25</fullName>
    </recommendedName>
</protein>
<evidence type="ECO:0000313" key="2">
    <source>
        <dbReference type="Proteomes" id="UP000594342"/>
    </source>
</evidence>
<evidence type="ECO:0000313" key="1">
    <source>
        <dbReference type="EMBL" id="VBB18221.1"/>
    </source>
</evidence>
<sequence length="692" mass="79419">MNQKIVSQINVPIYRVDLTNNKTDRLNSFVQTLNKISVSSDRQTIGVDLNYPKVAIIMDTNHCFECYLNQPYSVTELVDVIPEYDLFHLSYFSDYKPEYVIKLLSSGDLVTDLMIDSVCDLTEKLLEYKPLCFAVTHSGANKLLNSLNNNAHNAHDLHVSSCVVNRPYFSATSLDTHRDSTNTTLIKTKQIADNFYDLLSVWDRVYCINLAFDTLKYFRMLRVCRMFNKRPDKFFFGGLSSDTLPLNNTELTNDTPKVKTKFDPLIRAGLVSPEINNEKHERTIGEISLGLTQLAVLADADENQYRKILILEDDVIIEDAWFIWLTHRLQYLSLSDIFYLGCTQIGSYSDYHSTLDRFFNKVDDDTQMNKNKSVLYERNDVVADCDCSIAGAFAISLSKRSVKVIRSLFTKIDTIGDILFFSIVLGQIRNFSTGLDSHSKLTLADGDALKSYIALPNIINADVSKLSIVGNDISKVKRYSTEEHKTFFARLRVESQKYFEHRFLDNSSDGVGRKILCTYDSENNNDFFIGECVDGTSHKAFYDLVVSFDKRVLVGLVCQDPLSIAQIVIKCVSDYLTVSDTIDVHVCTGEEMNKFTSEPDQLNPTRRFTECELSTSERFVNYCKIEKQYNYNRYLNLKHVNCSKSRLDKTHRVSNSRSFVVLLRLLVVKTLHALKYLLEVFYDEMMSRFKMR</sequence>
<gene>
    <name evidence="1" type="ORF">YASMINEVIRUS_684</name>
</gene>
<name>A0A5K0U9H5_9VIRU</name>
<organism evidence="1 2">
    <name type="scientific">Yasminevirus sp. GU-2018</name>
    <dbReference type="NCBI Taxonomy" id="2420051"/>
    <lineage>
        <taxon>Viruses</taxon>
        <taxon>Varidnaviria</taxon>
        <taxon>Bamfordvirae</taxon>
        <taxon>Nucleocytoviricota</taxon>
        <taxon>Megaviricetes</taxon>
        <taxon>Imitervirales</taxon>
        <taxon>Mimiviridae</taxon>
        <taxon>Klosneuvirinae</taxon>
        <taxon>Yasminevirus</taxon>
        <taxon>Yasminevirus saudimassiliense</taxon>
    </lineage>
</organism>
<proteinExistence type="predicted"/>
<evidence type="ECO:0008006" key="3">
    <source>
        <dbReference type="Google" id="ProtNLM"/>
    </source>
</evidence>
<dbReference type="EMBL" id="UPSH01000001">
    <property type="protein sequence ID" value="VBB18221.1"/>
    <property type="molecule type" value="Genomic_DNA"/>
</dbReference>
<comment type="caution">
    <text evidence="1">The sequence shown here is derived from an EMBL/GenBank/DDBJ whole genome shotgun (WGS) entry which is preliminary data.</text>
</comment>
<reference evidence="1 2" key="1">
    <citation type="submission" date="2018-10" db="EMBL/GenBank/DDBJ databases">
        <authorList>
            <consortium name="IHU Genomes"/>
        </authorList>
    </citation>
    <scope>NUCLEOTIDE SEQUENCE [LARGE SCALE GENOMIC DNA]</scope>
    <source>
        <strain evidence="1 2">A1</strain>
    </source>
</reference>
<dbReference type="Proteomes" id="UP000594342">
    <property type="component" value="Unassembled WGS sequence"/>
</dbReference>